<proteinExistence type="inferred from homology"/>
<protein>
    <submittedName>
        <fullName evidence="5">Site-specific integrase</fullName>
    </submittedName>
</protein>
<evidence type="ECO:0000256" key="2">
    <source>
        <dbReference type="ARBA" id="ARBA00023125"/>
    </source>
</evidence>
<dbReference type="Gene3D" id="1.10.150.130">
    <property type="match status" value="1"/>
</dbReference>
<dbReference type="InterPro" id="IPR025269">
    <property type="entry name" value="SAM-like_dom"/>
</dbReference>
<gene>
    <name evidence="5" type="ORF">DRF62_02435</name>
</gene>
<dbReference type="InterPro" id="IPR013762">
    <property type="entry name" value="Integrase-like_cat_sf"/>
</dbReference>
<accession>A0A3D9BT81</accession>
<name>A0A3D9BT81_9FLAO</name>
<dbReference type="CDD" id="cd01185">
    <property type="entry name" value="INTN1_C_like"/>
    <property type="match status" value="1"/>
</dbReference>
<dbReference type="AlphaFoldDB" id="A0A3D9BT81"/>
<reference evidence="5 6" key="1">
    <citation type="journal article" date="2006" name="Int. J. Syst. Evol. Microbiol.">
        <title>Chryseobacterium piscium sp. nov., isolated from fish of the South Atlantic Ocean off South Africa.</title>
        <authorList>
            <person name="de Beer H."/>
            <person name="Hugo C.J."/>
            <person name="Jooste P.J."/>
            <person name="Vancanneyt M."/>
            <person name="Coenye T."/>
            <person name="Vandamme P."/>
        </authorList>
    </citation>
    <scope>NUCLEOTIDE SEQUENCE [LARGE SCALE GENOMIC DNA]</scope>
    <source>
        <strain evidence="5 6">CCUG 51923</strain>
    </source>
</reference>
<keyword evidence="2" id="KW-0238">DNA-binding</keyword>
<dbReference type="InterPro" id="IPR011010">
    <property type="entry name" value="DNA_brk_join_enz"/>
</dbReference>
<keyword evidence="6" id="KW-1185">Reference proteome</keyword>
<dbReference type="Pfam" id="PF00589">
    <property type="entry name" value="Phage_integrase"/>
    <property type="match status" value="1"/>
</dbReference>
<evidence type="ECO:0000259" key="4">
    <source>
        <dbReference type="PROSITE" id="PS51898"/>
    </source>
</evidence>
<dbReference type="Pfam" id="PF13102">
    <property type="entry name" value="Phage_int_SAM_5"/>
    <property type="match status" value="1"/>
</dbReference>
<dbReference type="InterPro" id="IPR010998">
    <property type="entry name" value="Integrase_recombinase_N"/>
</dbReference>
<dbReference type="PANTHER" id="PTHR30349:SF64">
    <property type="entry name" value="PROPHAGE INTEGRASE INTD-RELATED"/>
    <property type="match status" value="1"/>
</dbReference>
<comment type="similarity">
    <text evidence="1">Belongs to the 'phage' integrase family.</text>
</comment>
<evidence type="ECO:0000256" key="3">
    <source>
        <dbReference type="ARBA" id="ARBA00023172"/>
    </source>
</evidence>
<sequence length="402" mass="47184">MNTMKLSILFLLRRNRTNEKGVCAIECRITLDKQRKPFSTGIFINPEYWNASKQKAHPPNKGNNQINTQLSLIKQEINQAFLYLQVQEKEFSVEDIYSQFKGENVKLDKSIKEMFHLHISKQEKLIGISTTKVSVAKFYQTQAHILSFIKKKYNRSDYLLKDMSMAFITEFEFYLKTEKRFMQNTIYKTLQRFRQIVKLSVALDYLPKDPFLLYKGKKPKKEIIFLSKDELRNLEQHQFASERLQQVADMFIFCCYTGLAYTEMATLKESNIQVGFDDNKWLYIKRQKTKKSYEVPLLSKASDILDKYRTEEQLLPVVSNQRFNSYLKEIAEIAGIDKILTHHIARKTFASTILLYNNVPMEIVSELLGHSEIGITQQHYAKIVKEKISEEMQNLNSKLSLN</sequence>
<dbReference type="InterPro" id="IPR002104">
    <property type="entry name" value="Integrase_catalytic"/>
</dbReference>
<dbReference type="InterPro" id="IPR035386">
    <property type="entry name" value="Arm-DNA-bind_5"/>
</dbReference>
<evidence type="ECO:0000313" key="6">
    <source>
        <dbReference type="Proteomes" id="UP000256512"/>
    </source>
</evidence>
<evidence type="ECO:0000313" key="5">
    <source>
        <dbReference type="EMBL" id="REC56708.1"/>
    </source>
</evidence>
<feature type="domain" description="Tyr recombinase" evidence="4">
    <location>
        <begin position="221"/>
        <end position="393"/>
    </location>
</feature>
<dbReference type="SUPFAM" id="SSF56349">
    <property type="entry name" value="DNA breaking-rejoining enzymes"/>
    <property type="match status" value="1"/>
</dbReference>
<dbReference type="PROSITE" id="PS51898">
    <property type="entry name" value="TYR_RECOMBINASE"/>
    <property type="match status" value="1"/>
</dbReference>
<dbReference type="Gene3D" id="1.10.443.10">
    <property type="entry name" value="Intergrase catalytic core"/>
    <property type="match status" value="1"/>
</dbReference>
<dbReference type="Proteomes" id="UP000256512">
    <property type="component" value="Unassembled WGS sequence"/>
</dbReference>
<comment type="caution">
    <text evidence="5">The sequence shown here is derived from an EMBL/GenBank/DDBJ whole genome shotgun (WGS) entry which is preliminary data.</text>
</comment>
<dbReference type="EMBL" id="QNVS01000004">
    <property type="protein sequence ID" value="REC56708.1"/>
    <property type="molecule type" value="Genomic_DNA"/>
</dbReference>
<dbReference type="InterPro" id="IPR050090">
    <property type="entry name" value="Tyrosine_recombinase_XerCD"/>
</dbReference>
<dbReference type="PANTHER" id="PTHR30349">
    <property type="entry name" value="PHAGE INTEGRASE-RELATED"/>
    <property type="match status" value="1"/>
</dbReference>
<dbReference type="GO" id="GO:0006310">
    <property type="term" value="P:DNA recombination"/>
    <property type="evidence" value="ECO:0007669"/>
    <property type="project" value="UniProtKB-KW"/>
</dbReference>
<evidence type="ECO:0000256" key="1">
    <source>
        <dbReference type="ARBA" id="ARBA00008857"/>
    </source>
</evidence>
<dbReference type="Pfam" id="PF17293">
    <property type="entry name" value="Arm-DNA-bind_5"/>
    <property type="match status" value="1"/>
</dbReference>
<organism evidence="5 6">
    <name type="scientific">Chryseobacterium piscium</name>
    <dbReference type="NCBI Taxonomy" id="333702"/>
    <lineage>
        <taxon>Bacteria</taxon>
        <taxon>Pseudomonadati</taxon>
        <taxon>Bacteroidota</taxon>
        <taxon>Flavobacteriia</taxon>
        <taxon>Flavobacteriales</taxon>
        <taxon>Weeksellaceae</taxon>
        <taxon>Chryseobacterium group</taxon>
        <taxon>Chryseobacterium</taxon>
    </lineage>
</organism>
<dbReference type="GO" id="GO:0003677">
    <property type="term" value="F:DNA binding"/>
    <property type="evidence" value="ECO:0007669"/>
    <property type="project" value="UniProtKB-KW"/>
</dbReference>
<keyword evidence="3" id="KW-0233">DNA recombination</keyword>
<dbReference type="GO" id="GO:0015074">
    <property type="term" value="P:DNA integration"/>
    <property type="evidence" value="ECO:0007669"/>
    <property type="project" value="InterPro"/>
</dbReference>